<dbReference type="Gene3D" id="3.30.420.10">
    <property type="entry name" value="Ribonuclease H-like superfamily/Ribonuclease H"/>
    <property type="match status" value="1"/>
</dbReference>
<feature type="region of interest" description="Disordered" evidence="1">
    <location>
        <begin position="191"/>
        <end position="241"/>
    </location>
</feature>
<dbReference type="Gramene" id="OIT02095">
    <property type="protein sequence ID" value="OIT02095"/>
    <property type="gene ID" value="A4A49_02667"/>
</dbReference>
<dbReference type="InterPro" id="IPR044730">
    <property type="entry name" value="RNase_H-like_dom_plant"/>
</dbReference>
<dbReference type="SUPFAM" id="SSF53098">
    <property type="entry name" value="Ribonuclease H-like"/>
    <property type="match status" value="1"/>
</dbReference>
<dbReference type="InterPro" id="IPR002156">
    <property type="entry name" value="RNaseH_domain"/>
</dbReference>
<dbReference type="InterPro" id="IPR053151">
    <property type="entry name" value="RNase_H-like"/>
</dbReference>
<dbReference type="Proteomes" id="UP000187609">
    <property type="component" value="Unassembled WGS sequence"/>
</dbReference>
<dbReference type="PANTHER" id="PTHR47723">
    <property type="entry name" value="OS05G0353850 PROTEIN"/>
    <property type="match status" value="1"/>
</dbReference>
<protein>
    <recommendedName>
        <fullName evidence="2">RNase H type-1 domain-containing protein</fullName>
    </recommendedName>
</protein>
<feature type="compositionally biased region" description="Polar residues" evidence="1">
    <location>
        <begin position="191"/>
        <end position="208"/>
    </location>
</feature>
<dbReference type="InterPro" id="IPR012337">
    <property type="entry name" value="RNaseH-like_sf"/>
</dbReference>
<dbReference type="AlphaFoldDB" id="A0A1J6IWM1"/>
<evidence type="ECO:0000313" key="3">
    <source>
        <dbReference type="EMBL" id="OIT02095.1"/>
    </source>
</evidence>
<dbReference type="InterPro" id="IPR036397">
    <property type="entry name" value="RNaseH_sf"/>
</dbReference>
<gene>
    <name evidence="3" type="ORF">A4A49_02667</name>
</gene>
<name>A0A1J6IWM1_NICAT</name>
<dbReference type="PANTHER" id="PTHR47723:SF23">
    <property type="entry name" value="REVERSE TRANSCRIPTASE-LIKE PROTEIN"/>
    <property type="match status" value="1"/>
</dbReference>
<dbReference type="CDD" id="cd06222">
    <property type="entry name" value="RNase_H_like"/>
    <property type="match status" value="1"/>
</dbReference>
<feature type="compositionally biased region" description="Low complexity" evidence="1">
    <location>
        <begin position="309"/>
        <end position="319"/>
    </location>
</feature>
<feature type="region of interest" description="Disordered" evidence="1">
    <location>
        <begin position="293"/>
        <end position="337"/>
    </location>
</feature>
<dbReference type="GO" id="GO:0003676">
    <property type="term" value="F:nucleic acid binding"/>
    <property type="evidence" value="ECO:0007669"/>
    <property type="project" value="InterPro"/>
</dbReference>
<keyword evidence="4" id="KW-1185">Reference proteome</keyword>
<feature type="compositionally biased region" description="Polar residues" evidence="1">
    <location>
        <begin position="92"/>
        <end position="105"/>
    </location>
</feature>
<reference evidence="3" key="1">
    <citation type="submission" date="2016-11" db="EMBL/GenBank/DDBJ databases">
        <title>The genome of Nicotiana attenuata.</title>
        <authorList>
            <person name="Xu S."/>
            <person name="Brockmoeller T."/>
            <person name="Gaquerel E."/>
            <person name="Navarro A."/>
            <person name="Kuhl H."/>
            <person name="Gase K."/>
            <person name="Ling Z."/>
            <person name="Zhou W."/>
            <person name="Kreitzer C."/>
            <person name="Stanke M."/>
            <person name="Tang H."/>
            <person name="Lyons E."/>
            <person name="Pandey P."/>
            <person name="Pandey S.P."/>
            <person name="Timmermann B."/>
            <person name="Baldwin I.T."/>
        </authorList>
    </citation>
    <scope>NUCLEOTIDE SEQUENCE [LARGE SCALE GENOMIC DNA]</scope>
    <source>
        <strain evidence="3">UT</strain>
    </source>
</reference>
<evidence type="ECO:0000313" key="4">
    <source>
        <dbReference type="Proteomes" id="UP000187609"/>
    </source>
</evidence>
<evidence type="ECO:0000259" key="2">
    <source>
        <dbReference type="Pfam" id="PF13456"/>
    </source>
</evidence>
<organism evidence="3 4">
    <name type="scientific">Nicotiana attenuata</name>
    <name type="common">Coyote tobacco</name>
    <dbReference type="NCBI Taxonomy" id="49451"/>
    <lineage>
        <taxon>Eukaryota</taxon>
        <taxon>Viridiplantae</taxon>
        <taxon>Streptophyta</taxon>
        <taxon>Embryophyta</taxon>
        <taxon>Tracheophyta</taxon>
        <taxon>Spermatophyta</taxon>
        <taxon>Magnoliopsida</taxon>
        <taxon>eudicotyledons</taxon>
        <taxon>Gunneridae</taxon>
        <taxon>Pentapetalae</taxon>
        <taxon>asterids</taxon>
        <taxon>lamiids</taxon>
        <taxon>Solanales</taxon>
        <taxon>Solanaceae</taxon>
        <taxon>Nicotianoideae</taxon>
        <taxon>Nicotianeae</taxon>
        <taxon>Nicotiana</taxon>
    </lineage>
</organism>
<feature type="domain" description="RNase H type-1" evidence="2">
    <location>
        <begin position="436"/>
        <end position="521"/>
    </location>
</feature>
<comment type="caution">
    <text evidence="3">The sequence shown here is derived from an EMBL/GenBank/DDBJ whole genome shotgun (WGS) entry which is preliminary data.</text>
</comment>
<evidence type="ECO:0000256" key="1">
    <source>
        <dbReference type="SAM" id="MobiDB-lite"/>
    </source>
</evidence>
<accession>A0A1J6IWM1</accession>
<sequence length="556" mass="60840">MTPIQPLPCNQLFTSSTQLNSNKSEGPLHISDTLDPTQNKAVTAMHATVKPITSDPRLPQNPWKQHDEFPCEHHHEEPTTLSPLLPNIYPPSIQTPKPNTTLTPEQQQLPNSILNAETNLHRHEPESVSEGKYTNQQSIFLSSSSHNGRSSTASESITSNIHILAHDHRPSSPILIGNGTAGICSNIHSATQQSRGGVANTKSDPFSENSDRRNKAGNGSLQSKSMVYDPDSSPNGTIGFKLHPSAMAISNGTDESSLGPNSQSITLLPTPSYGSGLCTLVPATGLIQSTPSIFKPTESSRESYPTKQSSTITSSISTRTRQRYKRGTDSNSCGDEGDKNKILVVKRDPILHPERTVRKKFILKCPPEMVTCSLNFSQTTNPEVGKYAMVIIPTLLQLPLSLDPMTSSVVHPMTQAPMSQPRNPNSYMNFLVWNSAVPRDSSTSSELRALLQGLQLAYSDNLVPLEVEVDSQDIITLLYSNNVSCDNLTSDCRYFLDRLGKPVVLHAYREQNGVADKLAKAGCNFDIYSTVRVLDDSPDFAWSVFEQERSAAQGHI</sequence>
<proteinExistence type="predicted"/>
<feature type="compositionally biased region" description="Basic and acidic residues" evidence="1">
    <location>
        <begin position="69"/>
        <end position="78"/>
    </location>
</feature>
<feature type="region of interest" description="Disordered" evidence="1">
    <location>
        <begin position="69"/>
        <end position="105"/>
    </location>
</feature>
<dbReference type="EMBL" id="MJEQ01037188">
    <property type="protein sequence ID" value="OIT02095.1"/>
    <property type="molecule type" value="Genomic_DNA"/>
</dbReference>
<dbReference type="GO" id="GO:0004523">
    <property type="term" value="F:RNA-DNA hybrid ribonuclease activity"/>
    <property type="evidence" value="ECO:0007669"/>
    <property type="project" value="InterPro"/>
</dbReference>
<dbReference type="Pfam" id="PF13456">
    <property type="entry name" value="RVT_3"/>
    <property type="match status" value="1"/>
</dbReference>